<protein>
    <submittedName>
        <fullName evidence="2">Uncharacterized protein</fullName>
    </submittedName>
</protein>
<feature type="compositionally biased region" description="Basic and acidic residues" evidence="1">
    <location>
        <begin position="1139"/>
        <end position="1150"/>
    </location>
</feature>
<feature type="compositionally biased region" description="Low complexity" evidence="1">
    <location>
        <begin position="652"/>
        <end position="661"/>
    </location>
</feature>
<dbReference type="Gene3D" id="1.25.40.10">
    <property type="entry name" value="Tetratricopeptide repeat domain"/>
    <property type="match status" value="2"/>
</dbReference>
<organism evidence="2 3">
    <name type="scientific">Durusdinium trenchii</name>
    <dbReference type="NCBI Taxonomy" id="1381693"/>
    <lineage>
        <taxon>Eukaryota</taxon>
        <taxon>Sar</taxon>
        <taxon>Alveolata</taxon>
        <taxon>Dinophyceae</taxon>
        <taxon>Suessiales</taxon>
        <taxon>Symbiodiniaceae</taxon>
        <taxon>Durusdinium</taxon>
    </lineage>
</organism>
<feature type="compositionally biased region" description="Basic and acidic residues" evidence="1">
    <location>
        <begin position="52"/>
        <end position="67"/>
    </location>
</feature>
<feature type="region of interest" description="Disordered" evidence="1">
    <location>
        <begin position="1"/>
        <end position="96"/>
    </location>
</feature>
<feature type="compositionally biased region" description="Low complexity" evidence="1">
    <location>
        <begin position="626"/>
        <end position="638"/>
    </location>
</feature>
<dbReference type="Proteomes" id="UP001642464">
    <property type="component" value="Unassembled WGS sequence"/>
</dbReference>
<evidence type="ECO:0000313" key="2">
    <source>
        <dbReference type="EMBL" id="CAK9019644.1"/>
    </source>
</evidence>
<evidence type="ECO:0000313" key="3">
    <source>
        <dbReference type="Proteomes" id="UP001642464"/>
    </source>
</evidence>
<feature type="compositionally biased region" description="Low complexity" evidence="1">
    <location>
        <begin position="1185"/>
        <end position="1196"/>
    </location>
</feature>
<proteinExistence type="predicted"/>
<feature type="compositionally biased region" description="Acidic residues" evidence="1">
    <location>
        <begin position="68"/>
        <end position="96"/>
    </location>
</feature>
<feature type="region of interest" description="Disordered" evidence="1">
    <location>
        <begin position="1139"/>
        <end position="1215"/>
    </location>
</feature>
<comment type="caution">
    <text evidence="2">The sequence shown here is derived from an EMBL/GenBank/DDBJ whole genome shotgun (WGS) entry which is preliminary data.</text>
</comment>
<reference evidence="2 3" key="1">
    <citation type="submission" date="2024-02" db="EMBL/GenBank/DDBJ databases">
        <authorList>
            <person name="Chen Y."/>
            <person name="Shah S."/>
            <person name="Dougan E. K."/>
            <person name="Thang M."/>
            <person name="Chan C."/>
        </authorList>
    </citation>
    <scope>NUCLEOTIDE SEQUENCE [LARGE SCALE GENOMIC DNA]</scope>
</reference>
<keyword evidence="3" id="KW-1185">Reference proteome</keyword>
<dbReference type="SUPFAM" id="SSF48452">
    <property type="entry name" value="TPR-like"/>
    <property type="match status" value="1"/>
</dbReference>
<dbReference type="InterPro" id="IPR011990">
    <property type="entry name" value="TPR-like_helical_dom_sf"/>
</dbReference>
<name>A0ABP0K0D3_9DINO</name>
<gene>
    <name evidence="2" type="ORF">SCF082_LOCUS14603</name>
</gene>
<feature type="compositionally biased region" description="Polar residues" evidence="1">
    <location>
        <begin position="1104"/>
        <end position="1115"/>
    </location>
</feature>
<sequence length="1215" mass="133209">MAPAEPAQSPASKGAPDTELVQGAGTASAAQGEESREVKAASIKEGVAEGGHVGKDDPGHDLGRDDSSVDEEEDDDAEDDNEDDDEEEEEEDEEMDMEIARQIVPGDFGVSLEYLLELAGDDREKTTHDILDMVQSLGAGRSGGTGLSFVEFLQADEERAHLVGPANMFVCQSWDESLHDSLIAIQEQFVEVPSANMNQMFVWLDVFCINYFELADAKDAGVNFMHVLDLIQDIIVVIDNVFVIMLDWDPVTQSSRMWSEAWTCWAVCHAPLESVNIVLNFSRRREILRMIESSPDRIVGGILAVDCKTATCADELEQSAIFADLGGRSVASMEDASEHVRSVLFRWLAVLSLKQLQSKQDEIERAYPDPFARNEVTGGKSLRNLLRRQAIYLYRVVDALVEDGEQIVLAIQIFQAVIDRHEKFRGQINYDETHAANLCRYGDLFERINKYEDALKIFQVAEKFSRAVAPSFLGDTYQGQATCLWELGLRDNAFEAHANAVKYFADTLEKQPNGGNRRNLAHALMQYGHHLRLTEEQDDKGIELLEEGLKHAVVLFRDDQAEETLVELRELGATFWEKGEFKRAAQKYEQLLSLLEVCERTDEGALCIDLEEYLAAAPPQPPTPPRVSSVASASGGVAVPPPADARPHQLKSASLSSLSSAPTHDGSDLGHDLRSFARCLLDGTGPAKAEGEEDSDEEVKALKEAAMLSRAACDIDLRMFGSLSGNVISDLKLLVHIERRNGKLERAALLQAKIHKLREARSSNQDKDALEAEVPVLLQRVNEVGNFEEVAGKLEALSASLCKEDSWDSTPALQQRSLGYLLEATKLRLVALQGGTNTQATHERVVENMVACFRLFGRINPDQEVYIRYCENFCKLVAVYYRDDPKNENTFLASRQYAELLAKLRHYEDAKGIFMETLAIGKRIYGPAPHKEMIDCMRGLAAILKKTQMHPELLDLQSRICRTQEALQDQDGDQLAADLFALAEAHLAAPADTPGAAETEAITALERAAELLQDAARGADSVENLSIIRRKLAQQYYECRRLDEAAQTMTSVIGAVEGLLGAEDDDSDTGSESEITAAVRAQLEEDNAFLRLINLESQAAMVPGTTTNGQRTSAGPVQGKSLAQVEQHSAVQKNQIREINGDGANGRDSEAAGPAQDPGKTTLDSKDEHPENNASSAGSRPPELAGSNGTSSTPTTGAPPPSPDEGPKKSCCSVS</sequence>
<evidence type="ECO:0000256" key="1">
    <source>
        <dbReference type="SAM" id="MobiDB-lite"/>
    </source>
</evidence>
<feature type="region of interest" description="Disordered" evidence="1">
    <location>
        <begin position="619"/>
        <end position="667"/>
    </location>
</feature>
<feature type="region of interest" description="Disordered" evidence="1">
    <location>
        <begin position="1103"/>
        <end position="1122"/>
    </location>
</feature>
<dbReference type="EMBL" id="CAXAMM010009171">
    <property type="protein sequence ID" value="CAK9019644.1"/>
    <property type="molecule type" value="Genomic_DNA"/>
</dbReference>
<accession>A0ABP0K0D3</accession>